<dbReference type="EMBL" id="JH795872">
    <property type="protein sequence ID" value="EJT98567.1"/>
    <property type="molecule type" value="Genomic_DNA"/>
</dbReference>
<dbReference type="GeneID" id="63688653"/>
<feature type="region of interest" description="Disordered" evidence="1">
    <location>
        <begin position="550"/>
        <end position="592"/>
    </location>
</feature>
<dbReference type="HOGENOM" id="CLU_460803_0_0_1"/>
<dbReference type="Proteomes" id="UP000030653">
    <property type="component" value="Unassembled WGS sequence"/>
</dbReference>
<evidence type="ECO:0000256" key="1">
    <source>
        <dbReference type="SAM" id="MobiDB-lite"/>
    </source>
</evidence>
<dbReference type="AlphaFoldDB" id="M5G490"/>
<dbReference type="Gene3D" id="1.25.40.10">
    <property type="entry name" value="Tetratricopeptide repeat domain"/>
    <property type="match status" value="1"/>
</dbReference>
<dbReference type="RefSeq" id="XP_040625465.1">
    <property type="nucleotide sequence ID" value="XM_040773591.1"/>
</dbReference>
<evidence type="ECO:0000313" key="2">
    <source>
        <dbReference type="EMBL" id="EJT98567.1"/>
    </source>
</evidence>
<dbReference type="InterPro" id="IPR011990">
    <property type="entry name" value="TPR-like_helical_dom_sf"/>
</dbReference>
<dbReference type="OrthoDB" id="185373at2759"/>
<reference evidence="2 3" key="1">
    <citation type="journal article" date="2012" name="Science">
        <title>The Paleozoic origin of enzymatic lignin decomposition reconstructed from 31 fungal genomes.</title>
        <authorList>
            <person name="Floudas D."/>
            <person name="Binder M."/>
            <person name="Riley R."/>
            <person name="Barry K."/>
            <person name="Blanchette R.A."/>
            <person name="Henrissat B."/>
            <person name="Martinez A.T."/>
            <person name="Otillar R."/>
            <person name="Spatafora J.W."/>
            <person name="Yadav J.S."/>
            <person name="Aerts A."/>
            <person name="Benoit I."/>
            <person name="Boyd A."/>
            <person name="Carlson A."/>
            <person name="Copeland A."/>
            <person name="Coutinho P.M."/>
            <person name="de Vries R.P."/>
            <person name="Ferreira P."/>
            <person name="Findley K."/>
            <person name="Foster B."/>
            <person name="Gaskell J."/>
            <person name="Glotzer D."/>
            <person name="Gorecki P."/>
            <person name="Heitman J."/>
            <person name="Hesse C."/>
            <person name="Hori C."/>
            <person name="Igarashi K."/>
            <person name="Jurgens J.A."/>
            <person name="Kallen N."/>
            <person name="Kersten P."/>
            <person name="Kohler A."/>
            <person name="Kuees U."/>
            <person name="Kumar T.K.A."/>
            <person name="Kuo A."/>
            <person name="LaButti K."/>
            <person name="Larrondo L.F."/>
            <person name="Lindquist E."/>
            <person name="Ling A."/>
            <person name="Lombard V."/>
            <person name="Lucas S."/>
            <person name="Lundell T."/>
            <person name="Martin R."/>
            <person name="McLaughlin D.J."/>
            <person name="Morgenstern I."/>
            <person name="Morin E."/>
            <person name="Murat C."/>
            <person name="Nagy L.G."/>
            <person name="Nolan M."/>
            <person name="Ohm R.A."/>
            <person name="Patyshakuliyeva A."/>
            <person name="Rokas A."/>
            <person name="Ruiz-Duenas F.J."/>
            <person name="Sabat G."/>
            <person name="Salamov A."/>
            <person name="Samejima M."/>
            <person name="Schmutz J."/>
            <person name="Slot J.C."/>
            <person name="St John F."/>
            <person name="Stenlid J."/>
            <person name="Sun H."/>
            <person name="Sun S."/>
            <person name="Syed K."/>
            <person name="Tsang A."/>
            <person name="Wiebenga A."/>
            <person name="Young D."/>
            <person name="Pisabarro A."/>
            <person name="Eastwood D.C."/>
            <person name="Martin F."/>
            <person name="Cullen D."/>
            <person name="Grigoriev I.V."/>
            <person name="Hibbett D.S."/>
        </authorList>
    </citation>
    <scope>NUCLEOTIDE SEQUENCE [LARGE SCALE GENOMIC DNA]</scope>
    <source>
        <strain evidence="2 3">DJM-731 SS1</strain>
    </source>
</reference>
<name>M5G490_DACPD</name>
<organism evidence="2 3">
    <name type="scientific">Dacryopinax primogenitus (strain DJM 731)</name>
    <name type="common">Brown rot fungus</name>
    <dbReference type="NCBI Taxonomy" id="1858805"/>
    <lineage>
        <taxon>Eukaryota</taxon>
        <taxon>Fungi</taxon>
        <taxon>Dikarya</taxon>
        <taxon>Basidiomycota</taxon>
        <taxon>Agaricomycotina</taxon>
        <taxon>Dacrymycetes</taxon>
        <taxon>Dacrymycetales</taxon>
        <taxon>Dacrymycetaceae</taxon>
        <taxon>Dacryopinax</taxon>
    </lineage>
</organism>
<protein>
    <submittedName>
        <fullName evidence="2">Uncharacterized protein</fullName>
    </submittedName>
</protein>
<gene>
    <name evidence="2" type="ORF">DACRYDRAFT_24193</name>
</gene>
<keyword evidence="3" id="KW-1185">Reference proteome</keyword>
<proteinExistence type="predicted"/>
<dbReference type="OMA" id="ALWERYS"/>
<evidence type="ECO:0000313" key="3">
    <source>
        <dbReference type="Proteomes" id="UP000030653"/>
    </source>
</evidence>
<accession>M5G490</accession>
<sequence>MESYDKLALDVFKQLVGEGYIPESAMMQQVEKVPTEAEGAPSISDAEHFTFVVIGTLVKMCLHYGYDQLAHDFMQSLQSTAMFDPVYRAAASKVIGTLLLSGTEKDAELLAGLVTSWAADVASVQPLRDDIIWLLYDFCHHVLRPDLIAFIHGRLSTPVLVDVYPVPQNHALVALLTELNHRNNIIQARNLIRTIFRNNYRVDPFHRANVIYQASQMGFATEARALYERYEHRAHSERVTGSAMLATELVAHFVRISEDQSQKLDKRAQDDARAFAQRVTSNLVASRAEMAKIPRTALNAIAHCHFLLGDLEAGFRTLRVILRRREVPHDNDVNVLLTAAAKYSPRAAVTLLKKALDDNYRASARAYAVLLHYARKSGDDELAEEVLRLAEDRGKMAHLDTTVKNSMIRTQLLPLISGVIQPPDTVRQALQTSFETMTWMKNQHRKVNDSLVHLAIRAAVANYRLSVAFAFWNDFFRGRVFEENDPWFSWEERLLVRIERAVQSGKLPRDKGFAMLNQLKENGITQGWVTDEEGLKREIMPFALPPLPAQEPDVGVQSGDEARSQQLPDHSADPVIPGDVADVDTMNDSLLQ</sequence>
<dbReference type="STRING" id="1858805.M5G490"/>